<dbReference type="InterPro" id="IPR040521">
    <property type="entry name" value="KDZ"/>
</dbReference>
<organism evidence="2 3">
    <name type="scientific">Dendrothele bispora (strain CBS 962.96)</name>
    <dbReference type="NCBI Taxonomy" id="1314807"/>
    <lineage>
        <taxon>Eukaryota</taxon>
        <taxon>Fungi</taxon>
        <taxon>Dikarya</taxon>
        <taxon>Basidiomycota</taxon>
        <taxon>Agaricomycotina</taxon>
        <taxon>Agaricomycetes</taxon>
        <taxon>Agaricomycetidae</taxon>
        <taxon>Agaricales</taxon>
        <taxon>Agaricales incertae sedis</taxon>
        <taxon>Dendrothele</taxon>
    </lineage>
</organism>
<feature type="domain" description="CxC2-like cysteine cluster KDZ transposase-associated" evidence="1">
    <location>
        <begin position="191"/>
        <end position="242"/>
    </location>
</feature>
<dbReference type="Proteomes" id="UP000297245">
    <property type="component" value="Unassembled WGS sequence"/>
</dbReference>
<dbReference type="AlphaFoldDB" id="A0A4S8LC11"/>
<reference evidence="2 3" key="1">
    <citation type="journal article" date="2019" name="Nat. Ecol. Evol.">
        <title>Megaphylogeny resolves global patterns of mushroom evolution.</title>
        <authorList>
            <person name="Varga T."/>
            <person name="Krizsan K."/>
            <person name="Foldi C."/>
            <person name="Dima B."/>
            <person name="Sanchez-Garcia M."/>
            <person name="Sanchez-Ramirez S."/>
            <person name="Szollosi G.J."/>
            <person name="Szarkandi J.G."/>
            <person name="Papp V."/>
            <person name="Albert L."/>
            <person name="Andreopoulos W."/>
            <person name="Angelini C."/>
            <person name="Antonin V."/>
            <person name="Barry K.W."/>
            <person name="Bougher N.L."/>
            <person name="Buchanan P."/>
            <person name="Buyck B."/>
            <person name="Bense V."/>
            <person name="Catcheside P."/>
            <person name="Chovatia M."/>
            <person name="Cooper J."/>
            <person name="Damon W."/>
            <person name="Desjardin D."/>
            <person name="Finy P."/>
            <person name="Geml J."/>
            <person name="Haridas S."/>
            <person name="Hughes K."/>
            <person name="Justo A."/>
            <person name="Karasinski D."/>
            <person name="Kautmanova I."/>
            <person name="Kiss B."/>
            <person name="Kocsube S."/>
            <person name="Kotiranta H."/>
            <person name="LaButti K.M."/>
            <person name="Lechner B.E."/>
            <person name="Liimatainen K."/>
            <person name="Lipzen A."/>
            <person name="Lukacs Z."/>
            <person name="Mihaltcheva S."/>
            <person name="Morgado L.N."/>
            <person name="Niskanen T."/>
            <person name="Noordeloos M.E."/>
            <person name="Ohm R.A."/>
            <person name="Ortiz-Santana B."/>
            <person name="Ovrebo C."/>
            <person name="Racz N."/>
            <person name="Riley R."/>
            <person name="Savchenko A."/>
            <person name="Shiryaev A."/>
            <person name="Soop K."/>
            <person name="Spirin V."/>
            <person name="Szebenyi C."/>
            <person name="Tomsovsky M."/>
            <person name="Tulloss R.E."/>
            <person name="Uehling J."/>
            <person name="Grigoriev I.V."/>
            <person name="Vagvolgyi C."/>
            <person name="Papp T."/>
            <person name="Martin F.M."/>
            <person name="Miettinen O."/>
            <person name="Hibbett D.S."/>
            <person name="Nagy L.G."/>
        </authorList>
    </citation>
    <scope>NUCLEOTIDE SEQUENCE [LARGE SCALE GENOMIC DNA]</scope>
    <source>
        <strain evidence="2 3">CBS 962.96</strain>
    </source>
</reference>
<evidence type="ECO:0000259" key="1">
    <source>
        <dbReference type="Pfam" id="PF18803"/>
    </source>
</evidence>
<keyword evidence="3" id="KW-1185">Reference proteome</keyword>
<name>A0A4S8LC11_DENBC</name>
<protein>
    <recommendedName>
        <fullName evidence="1">CxC2-like cysteine cluster KDZ transposase-associated domain-containing protein</fullName>
    </recommendedName>
</protein>
<dbReference type="EMBL" id="ML179500">
    <property type="protein sequence ID" value="THU86374.1"/>
    <property type="molecule type" value="Genomic_DNA"/>
</dbReference>
<sequence>MPRNKRQRTDVDIDEDYILSSSDTSALHILHEDTLNGRTIHNKILHFDLPSLIQNDPGRDEQESEIIRTMEDFEAFQTKMNSLDFVEDGEFEVEIPKLAKAAESQGPNVDESNPVKVWAPRGSGTSLVTDALGARTPDYTAKIVCFFDTANYLFIIYRNGKTTSFSQLLYRLWDLYFNSDIQVEKLAIVLLLHRLFWGSQVECPHGTVATFRLLENFQLLNFMSKASAREYYYTLERLTDNTSTVEIPGCYQELLRMIRQWHLLKVLKRHGRGHDPRGYWATRSAMDANFRLVHLKVSSEDADPGLVNGYQYFVPSKKFQQDLVQFGNYTSENSTQSCNNHKAIGNANMRREAGLDSTGVAATSCSRHGMKLPCSHVDLQVGERFFNMDYSFLSSLMFAAFILLLMGGDLPRKPLYPTWLIPPHLKPPLTKDHIVGLIPKFHLPGHIPQCGLNYNFNFTQYTGRTHGETIEQAWSNTNALAGSTKVMGPETDIIRYDQTNPNPYQSTVHPPTLSSVRLRLAKEEEEALKANQAQEPERETSLYSIILEGLEMRELQRRLHYDLKTLTDHSTDLTRSKVLEPCDIPLLLPSQILVHNPSMSIDPKALMIQWDLESALASDMLEHIMLSLIQWKHFYNWKDRYSHGQKDSTRSSATIKNLQDKIDASAARYRSAHAALLVLGPRLGKVGWENGVKELKPDDVRGLSESHFDDKNAEKLEMSWIWRTEGINPDGEEEMHDALRIAWCKTRARAHHYQEECILLQEEIRRIKETYKYEVNMWAARGSVSQVKDSSGGVVHFLDNSPEAVEGRRAYAGYQMFVRMIQVVSCYLSRDRSLGSSWSHNGGPKVHNFEVVHK</sequence>
<dbReference type="Pfam" id="PF18803">
    <property type="entry name" value="CxC2"/>
    <property type="match status" value="1"/>
</dbReference>
<gene>
    <name evidence="2" type="ORF">K435DRAFT_805147</name>
</gene>
<proteinExistence type="predicted"/>
<accession>A0A4S8LC11</accession>
<evidence type="ECO:0000313" key="2">
    <source>
        <dbReference type="EMBL" id="THU86374.1"/>
    </source>
</evidence>
<evidence type="ECO:0000313" key="3">
    <source>
        <dbReference type="Proteomes" id="UP000297245"/>
    </source>
</evidence>
<dbReference type="Pfam" id="PF18758">
    <property type="entry name" value="KDZ"/>
    <property type="match status" value="1"/>
</dbReference>
<dbReference type="InterPro" id="IPR041457">
    <property type="entry name" value="CxC2_KDZ-assoc"/>
</dbReference>